<protein>
    <submittedName>
        <fullName evidence="1">Uncharacterized protein</fullName>
    </submittedName>
</protein>
<name>A0ACC3NYK2_9PEZI</name>
<dbReference type="EMBL" id="JAUTXU010000004">
    <property type="protein sequence ID" value="KAK3724720.1"/>
    <property type="molecule type" value="Genomic_DNA"/>
</dbReference>
<evidence type="ECO:0000313" key="2">
    <source>
        <dbReference type="Proteomes" id="UP001281147"/>
    </source>
</evidence>
<gene>
    <name evidence="1" type="ORF">LTR37_000768</name>
</gene>
<dbReference type="Proteomes" id="UP001281147">
    <property type="component" value="Unassembled WGS sequence"/>
</dbReference>
<proteinExistence type="predicted"/>
<organism evidence="1 2">
    <name type="scientific">Vermiconidia calcicola</name>
    <dbReference type="NCBI Taxonomy" id="1690605"/>
    <lineage>
        <taxon>Eukaryota</taxon>
        <taxon>Fungi</taxon>
        <taxon>Dikarya</taxon>
        <taxon>Ascomycota</taxon>
        <taxon>Pezizomycotina</taxon>
        <taxon>Dothideomycetes</taxon>
        <taxon>Dothideomycetidae</taxon>
        <taxon>Mycosphaerellales</taxon>
        <taxon>Extremaceae</taxon>
        <taxon>Vermiconidia</taxon>
    </lineage>
</organism>
<accession>A0ACC3NYK2</accession>
<evidence type="ECO:0000313" key="1">
    <source>
        <dbReference type="EMBL" id="KAK3724720.1"/>
    </source>
</evidence>
<keyword evidence="2" id="KW-1185">Reference proteome</keyword>
<sequence length="86" mass="9856">MPNWRLCNTLPMFKIVFTQSKTARLDDLVWTYAAWFDHVPHDALGDANALIALSISIGEYKKITRLSMSRNSVKTRSITLNQVMNE</sequence>
<reference evidence="1" key="1">
    <citation type="submission" date="2023-07" db="EMBL/GenBank/DDBJ databases">
        <title>Black Yeasts Isolated from many extreme environments.</title>
        <authorList>
            <person name="Coleine C."/>
            <person name="Stajich J.E."/>
            <person name="Selbmann L."/>
        </authorList>
    </citation>
    <scope>NUCLEOTIDE SEQUENCE</scope>
    <source>
        <strain evidence="1">CCFEE 5714</strain>
    </source>
</reference>
<comment type="caution">
    <text evidence="1">The sequence shown here is derived from an EMBL/GenBank/DDBJ whole genome shotgun (WGS) entry which is preliminary data.</text>
</comment>